<feature type="compositionally biased region" description="Polar residues" evidence="2">
    <location>
        <begin position="81"/>
        <end position="115"/>
    </location>
</feature>
<name>A0ABT7PCJ8_9BACT</name>
<feature type="coiled-coil region" evidence="1">
    <location>
        <begin position="240"/>
        <end position="303"/>
    </location>
</feature>
<evidence type="ECO:0000313" key="4">
    <source>
        <dbReference type="Proteomes" id="UP001239462"/>
    </source>
</evidence>
<dbReference type="Proteomes" id="UP001239462">
    <property type="component" value="Unassembled WGS sequence"/>
</dbReference>
<accession>A0ABT7PCJ8</accession>
<protein>
    <submittedName>
        <fullName evidence="3">Uncharacterized protein</fullName>
    </submittedName>
</protein>
<sequence>MTVEPDALPSLVDESLPIHAAIDACDDTTTDDGLVSDVNDDSLAIIDDNDRLWEENEALRRQLQGVFEEIDQLKRQNATLSSQLQEAKQSSKSAETASASGQTRTNATGSNASSWNERKQQIIEQLENGSFDAEAFLSSLRGGPAKSAIDIKPPGDDAVASPTAALDQATSMVEQLYGELVQLREAEEIYQDQLHLLREELEMLHLGAERSGGPTHLSTGDQQGTGDKQADAILANDEIIAQERERLTLLQEEVEEKLRTIEIRSSLERAQFSRRSNELQKLNDNLQRQVEDLKQRLDLEVGSGASTRWMQKLGLGAKNDQ</sequence>
<organism evidence="3 4">
    <name type="scientific">Roseiconus lacunae</name>
    <dbReference type="NCBI Taxonomy" id="2605694"/>
    <lineage>
        <taxon>Bacteria</taxon>
        <taxon>Pseudomonadati</taxon>
        <taxon>Planctomycetota</taxon>
        <taxon>Planctomycetia</taxon>
        <taxon>Pirellulales</taxon>
        <taxon>Pirellulaceae</taxon>
        <taxon>Roseiconus</taxon>
    </lineage>
</organism>
<comment type="caution">
    <text evidence="3">The sequence shown here is derived from an EMBL/GenBank/DDBJ whole genome shotgun (WGS) entry which is preliminary data.</text>
</comment>
<proteinExistence type="predicted"/>
<feature type="region of interest" description="Disordered" evidence="2">
    <location>
        <begin position="81"/>
        <end position="117"/>
    </location>
</feature>
<reference evidence="3 4" key="1">
    <citation type="submission" date="2023-06" db="EMBL/GenBank/DDBJ databases">
        <title>Roseiconus lacunae JC819 isolated from Gulf of Mannar region, Tamil Nadu.</title>
        <authorList>
            <person name="Pk S."/>
            <person name="Ch S."/>
            <person name="Ch V.R."/>
        </authorList>
    </citation>
    <scope>NUCLEOTIDE SEQUENCE [LARGE SCALE GENOMIC DNA]</scope>
    <source>
        <strain evidence="3 4">JC819</strain>
    </source>
</reference>
<keyword evidence="4" id="KW-1185">Reference proteome</keyword>
<evidence type="ECO:0000256" key="2">
    <source>
        <dbReference type="SAM" id="MobiDB-lite"/>
    </source>
</evidence>
<evidence type="ECO:0000256" key="1">
    <source>
        <dbReference type="SAM" id="Coils"/>
    </source>
</evidence>
<dbReference type="RefSeq" id="WP_289161719.1">
    <property type="nucleotide sequence ID" value="NZ_JASZZN010000001.1"/>
</dbReference>
<evidence type="ECO:0000313" key="3">
    <source>
        <dbReference type="EMBL" id="MDM4013999.1"/>
    </source>
</evidence>
<keyword evidence="1" id="KW-0175">Coiled coil</keyword>
<feature type="coiled-coil region" evidence="1">
    <location>
        <begin position="166"/>
        <end position="200"/>
    </location>
</feature>
<gene>
    <name evidence="3" type="ORF">QTN89_01065</name>
</gene>
<dbReference type="EMBL" id="JASZZN010000001">
    <property type="protein sequence ID" value="MDM4013999.1"/>
    <property type="molecule type" value="Genomic_DNA"/>
</dbReference>